<feature type="transmembrane region" description="Helical" evidence="1">
    <location>
        <begin position="199"/>
        <end position="216"/>
    </location>
</feature>
<name>A0A1M4DXZ1_9ACTN</name>
<feature type="transmembrane region" description="Helical" evidence="1">
    <location>
        <begin position="172"/>
        <end position="192"/>
    </location>
</feature>
<feature type="transmembrane region" description="Helical" evidence="1">
    <location>
        <begin position="264"/>
        <end position="286"/>
    </location>
</feature>
<feature type="transmembrane region" description="Helical" evidence="1">
    <location>
        <begin position="399"/>
        <end position="418"/>
    </location>
</feature>
<organism evidence="2">
    <name type="scientific">Nonomuraea gerenzanensis</name>
    <dbReference type="NCBI Taxonomy" id="93944"/>
    <lineage>
        <taxon>Bacteria</taxon>
        <taxon>Bacillati</taxon>
        <taxon>Actinomycetota</taxon>
        <taxon>Actinomycetes</taxon>
        <taxon>Streptosporangiales</taxon>
        <taxon>Streptosporangiaceae</taxon>
        <taxon>Nonomuraea</taxon>
    </lineage>
</organism>
<feature type="transmembrane region" description="Helical" evidence="1">
    <location>
        <begin position="64"/>
        <end position="88"/>
    </location>
</feature>
<dbReference type="AlphaFoldDB" id="A0A1M4DXZ1"/>
<feature type="transmembrane region" description="Helical" evidence="1">
    <location>
        <begin position="140"/>
        <end position="160"/>
    </location>
</feature>
<feature type="transmembrane region" description="Helical" evidence="1">
    <location>
        <begin position="371"/>
        <end position="390"/>
    </location>
</feature>
<accession>A0A1M4DXZ1</accession>
<feature type="transmembrane region" description="Helical" evidence="1">
    <location>
        <begin position="609"/>
        <end position="628"/>
    </location>
</feature>
<keyword evidence="1" id="KW-1133">Transmembrane helix</keyword>
<feature type="transmembrane region" description="Helical" evidence="1">
    <location>
        <begin position="323"/>
        <end position="342"/>
    </location>
</feature>
<keyword evidence="1 2" id="KW-0812">Transmembrane</keyword>
<feature type="transmembrane region" description="Helical" evidence="1">
    <location>
        <begin position="545"/>
        <end position="566"/>
    </location>
</feature>
<keyword evidence="1" id="KW-0472">Membrane</keyword>
<feature type="transmembrane region" description="Helical" evidence="1">
    <location>
        <begin position="578"/>
        <end position="597"/>
    </location>
</feature>
<evidence type="ECO:0000313" key="2">
    <source>
        <dbReference type="EMBL" id="SBO91443.1"/>
    </source>
</evidence>
<dbReference type="EMBL" id="LT559118">
    <property type="protein sequence ID" value="SBO91443.1"/>
    <property type="molecule type" value="Genomic_DNA"/>
</dbReference>
<feature type="transmembrane region" description="Helical" evidence="1">
    <location>
        <begin position="34"/>
        <end position="52"/>
    </location>
</feature>
<sequence>MTMREQDRRMLLYGAALLLIVGLTQVRHLWAAQLLLVPLLLTVPGCLLLRALRVPGRLVAGFPLYVPAASLIVLMASGLAVTLLVPLVDGGVLDAVFGSDADPGTPLRAGPLLAGLVLVCLGLFLAGVRAPGETAVPWRSLPPAGWLAVPMLVPLLAAAGALRLNHGHGPEVAIAAVVGCVLVLAFGVVRAGRLGDGRAAVLLYAVSLAMMWSYALRGELVYGFDIASEYAVAQETVTSGIWVTGPHPDAYGAMLSITVLPAQLHALTGLPVLLVLKVVYPALFALFPVGIFHLARRFLPGQWAFAAAAFVTAQGALSQQFPALARQEIAMLLFAALCGALLDARLRHFPKAALMALFGTGIVVSHYTTAYFTAVMLAGALALQAVLWALRRPRIAPRAVAAALLPGLLAGVLWYVPITRSTANIGEFRTALSSEGLRLLPGAESAGTLLSAYLRGTDVTRIPTYLYAKRVVPKYRPPKATVTPAADAGDARWELGDAGVPVPPKLAPPVSASLDLGVLLIQQLANLLGLVGAIVMAVRRHSSWLVRRIGVLAVPMLGVLVLLRLSGTLAASYNQSRAQLQALTLLSIAMFWLLHRVSSAKFPAGLRRTLYGLAGAAVVVTFTTGSGLDNVVLGGERATNLSTRGEDCERYCMYEAELAGARWLKEAARGSPDRLYADRYAQLRLFAELGPGRRIQTDITPLTLDRRAWVYASWANTAVGRARSLFDNQLALYAFPSEFIEAHYDLVYTSGVTKVFHR</sequence>
<reference evidence="2" key="1">
    <citation type="submission" date="2016-04" db="EMBL/GenBank/DDBJ databases">
        <authorList>
            <person name="Evans L.H."/>
            <person name="Alamgir A."/>
            <person name="Owens N."/>
            <person name="Weber N.D."/>
            <person name="Virtaneva K."/>
            <person name="Barbian K."/>
            <person name="Babar A."/>
            <person name="Rosenke K."/>
        </authorList>
    </citation>
    <scope>NUCLEOTIDE SEQUENCE</scope>
    <source>
        <strain evidence="2">Nono1</strain>
    </source>
</reference>
<feature type="transmembrane region" description="Helical" evidence="1">
    <location>
        <begin position="108"/>
        <end position="128"/>
    </location>
</feature>
<protein>
    <submittedName>
        <fullName evidence="2">Conserved transmembrane protein</fullName>
    </submittedName>
</protein>
<feature type="transmembrane region" description="Helical" evidence="1">
    <location>
        <begin position="516"/>
        <end position="538"/>
    </location>
</feature>
<gene>
    <name evidence="2" type="ORF">BN4615_P957</name>
</gene>
<evidence type="ECO:0000256" key="1">
    <source>
        <dbReference type="SAM" id="Phobius"/>
    </source>
</evidence>
<proteinExistence type="predicted"/>